<sequence length="176" mass="21101">MNENDLRVKKTKLQLQRVLTALLQHTAFAKITVKDICDEALINRTTFYQHYHDKSDLLYDVFNRLTIDNHSISLHRLMTEPFSMFAAIVKSPLPEIISLQNNDSEFHWTYRQYFLNYYMETFARENWRSTIPKELVAYTLVNNAFSFLEWQEDLNVKISERELNTLFRRMITLPEI</sequence>
<dbReference type="AlphaFoldDB" id="A0A0R2BAF5"/>
<dbReference type="SUPFAM" id="SSF46689">
    <property type="entry name" value="Homeodomain-like"/>
    <property type="match status" value="1"/>
</dbReference>
<name>A0A0R2BAF5_SECCO</name>
<dbReference type="PROSITE" id="PS50977">
    <property type="entry name" value="HTH_TETR_2"/>
    <property type="match status" value="1"/>
</dbReference>
<proteinExistence type="predicted"/>
<gene>
    <name evidence="4" type="ORF">FC82_GL002779</name>
</gene>
<keyword evidence="1 2" id="KW-0238">DNA-binding</keyword>
<dbReference type="PANTHER" id="PTHR43479:SF16">
    <property type="entry name" value="HTH TETR-TYPE DOMAIN-CONTAINING PROTEIN"/>
    <property type="match status" value="1"/>
</dbReference>
<dbReference type="EMBL" id="AYYR01000067">
    <property type="protein sequence ID" value="KRM74836.1"/>
    <property type="molecule type" value="Genomic_DNA"/>
</dbReference>
<evidence type="ECO:0000259" key="3">
    <source>
        <dbReference type="PROSITE" id="PS50977"/>
    </source>
</evidence>
<accession>A0A0R2BAF5</accession>
<feature type="domain" description="HTH tetR-type" evidence="3">
    <location>
        <begin position="9"/>
        <end position="69"/>
    </location>
</feature>
<dbReference type="RefSeq" id="WP_056997041.1">
    <property type="nucleotide sequence ID" value="NZ_AYYR01000067.1"/>
</dbReference>
<dbReference type="Pfam" id="PF00440">
    <property type="entry name" value="TetR_N"/>
    <property type="match status" value="1"/>
</dbReference>
<evidence type="ECO:0000256" key="1">
    <source>
        <dbReference type="ARBA" id="ARBA00023125"/>
    </source>
</evidence>
<evidence type="ECO:0000313" key="5">
    <source>
        <dbReference type="Proteomes" id="UP000051845"/>
    </source>
</evidence>
<protein>
    <recommendedName>
        <fullName evidence="3">HTH tetR-type domain-containing protein</fullName>
    </recommendedName>
</protein>
<dbReference type="InterPro" id="IPR009057">
    <property type="entry name" value="Homeodomain-like_sf"/>
</dbReference>
<feature type="DNA-binding region" description="H-T-H motif" evidence="2">
    <location>
        <begin position="32"/>
        <end position="51"/>
    </location>
</feature>
<reference evidence="4 5" key="1">
    <citation type="journal article" date="2015" name="Genome Announc.">
        <title>Expanding the biotechnology potential of lactobacilli through comparative genomics of 213 strains and associated genera.</title>
        <authorList>
            <person name="Sun Z."/>
            <person name="Harris H.M."/>
            <person name="McCann A."/>
            <person name="Guo C."/>
            <person name="Argimon S."/>
            <person name="Zhang W."/>
            <person name="Yang X."/>
            <person name="Jeffery I.B."/>
            <person name="Cooney J.C."/>
            <person name="Kagawa T.F."/>
            <person name="Liu W."/>
            <person name="Song Y."/>
            <person name="Salvetti E."/>
            <person name="Wrobel A."/>
            <person name="Rasinkangas P."/>
            <person name="Parkhill J."/>
            <person name="Rea M.C."/>
            <person name="O'Sullivan O."/>
            <person name="Ritari J."/>
            <person name="Douillard F.P."/>
            <person name="Paul Ross R."/>
            <person name="Yang R."/>
            <person name="Briner A.E."/>
            <person name="Felis G.E."/>
            <person name="de Vos W.M."/>
            <person name="Barrangou R."/>
            <person name="Klaenhammer T.R."/>
            <person name="Caufield P.W."/>
            <person name="Cui Y."/>
            <person name="Zhang H."/>
            <person name="O'Toole P.W."/>
        </authorList>
    </citation>
    <scope>NUCLEOTIDE SEQUENCE [LARGE SCALE GENOMIC DNA]</scope>
    <source>
        <strain evidence="4 5">DSM 20515</strain>
    </source>
</reference>
<dbReference type="InterPro" id="IPR001647">
    <property type="entry name" value="HTH_TetR"/>
</dbReference>
<dbReference type="GO" id="GO:0003677">
    <property type="term" value="F:DNA binding"/>
    <property type="evidence" value="ECO:0007669"/>
    <property type="project" value="UniProtKB-UniRule"/>
</dbReference>
<comment type="caution">
    <text evidence="4">The sequence shown here is derived from an EMBL/GenBank/DDBJ whole genome shotgun (WGS) entry which is preliminary data.</text>
</comment>
<evidence type="ECO:0000313" key="4">
    <source>
        <dbReference type="EMBL" id="KRM74836.1"/>
    </source>
</evidence>
<dbReference type="Proteomes" id="UP000051845">
    <property type="component" value="Unassembled WGS sequence"/>
</dbReference>
<organism evidence="4 5">
    <name type="scientific">Secundilactobacillus collinoides DSM 20515 = JCM 1123</name>
    <dbReference type="NCBI Taxonomy" id="1423733"/>
    <lineage>
        <taxon>Bacteria</taxon>
        <taxon>Bacillati</taxon>
        <taxon>Bacillota</taxon>
        <taxon>Bacilli</taxon>
        <taxon>Lactobacillales</taxon>
        <taxon>Lactobacillaceae</taxon>
        <taxon>Secundilactobacillus</taxon>
    </lineage>
</organism>
<dbReference type="PANTHER" id="PTHR43479">
    <property type="entry name" value="ACREF/ENVCD OPERON REPRESSOR-RELATED"/>
    <property type="match status" value="1"/>
</dbReference>
<dbReference type="Gene3D" id="1.10.357.10">
    <property type="entry name" value="Tetracycline Repressor, domain 2"/>
    <property type="match status" value="1"/>
</dbReference>
<dbReference type="PATRIC" id="fig|1423733.4.peg.2904"/>
<evidence type="ECO:0000256" key="2">
    <source>
        <dbReference type="PROSITE-ProRule" id="PRU00335"/>
    </source>
</evidence>
<dbReference type="InterPro" id="IPR050624">
    <property type="entry name" value="HTH-type_Tx_Regulator"/>
</dbReference>